<dbReference type="PANTHER" id="PTHR12907:SF26">
    <property type="entry name" value="HIF PROLYL HYDROXYLASE, ISOFORM C"/>
    <property type="match status" value="1"/>
</dbReference>
<evidence type="ECO:0000259" key="7">
    <source>
        <dbReference type="PROSITE" id="PS51471"/>
    </source>
</evidence>
<dbReference type="InterPro" id="IPR044862">
    <property type="entry name" value="Pro_4_hyd_alph_FE2OG_OXY"/>
</dbReference>
<evidence type="ECO:0000313" key="8">
    <source>
        <dbReference type="EMBL" id="TLD72248.1"/>
    </source>
</evidence>
<dbReference type="Gene3D" id="2.60.120.620">
    <property type="entry name" value="q2cbj1_9rhob like domain"/>
    <property type="match status" value="1"/>
</dbReference>
<dbReference type="GO" id="GO:0031543">
    <property type="term" value="F:peptidyl-proline dioxygenase activity"/>
    <property type="evidence" value="ECO:0007669"/>
    <property type="project" value="TreeGrafter"/>
</dbReference>
<evidence type="ECO:0000256" key="3">
    <source>
        <dbReference type="ARBA" id="ARBA00022896"/>
    </source>
</evidence>
<evidence type="ECO:0000313" key="9">
    <source>
        <dbReference type="Proteomes" id="UP000306196"/>
    </source>
</evidence>
<reference evidence="8 9" key="1">
    <citation type="submission" date="2019-05" db="EMBL/GenBank/DDBJ databases">
        <title>Verrucobacter flavum gen. nov., sp. nov. a new member of the family Verrucomicrobiaceae.</title>
        <authorList>
            <person name="Szuroczki S."/>
            <person name="Abbaszade G."/>
            <person name="Szabo A."/>
            <person name="Felfoldi T."/>
            <person name="Schumann P."/>
            <person name="Boka K."/>
            <person name="Keki Z."/>
            <person name="Toumi M."/>
            <person name="Toth E."/>
        </authorList>
    </citation>
    <scope>NUCLEOTIDE SEQUENCE [LARGE SCALE GENOMIC DNA]</scope>
    <source>
        <strain evidence="8 9">MG-N-17</strain>
    </source>
</reference>
<keyword evidence="4" id="KW-0223">Dioxygenase</keyword>
<proteinExistence type="predicted"/>
<name>A0A5R8KIU4_9BACT</name>
<dbReference type="Pfam" id="PF13640">
    <property type="entry name" value="2OG-FeII_Oxy_3"/>
    <property type="match status" value="1"/>
</dbReference>
<comment type="caution">
    <text evidence="8">The sequence shown here is derived from an EMBL/GenBank/DDBJ whole genome shotgun (WGS) entry which is preliminary data.</text>
</comment>
<protein>
    <submittedName>
        <fullName evidence="8">2OG-Fe(II) oxygenase</fullName>
    </submittedName>
</protein>
<dbReference type="InterPro" id="IPR051559">
    <property type="entry name" value="HIF_prolyl_hydroxylases"/>
</dbReference>
<dbReference type="SMART" id="SM00702">
    <property type="entry name" value="P4Hc"/>
    <property type="match status" value="1"/>
</dbReference>
<dbReference type="Proteomes" id="UP000306196">
    <property type="component" value="Unassembled WGS sequence"/>
</dbReference>
<dbReference type="InterPro" id="IPR005123">
    <property type="entry name" value="Oxoglu/Fe-dep_dioxygenase_dom"/>
</dbReference>
<evidence type="ECO:0000256" key="4">
    <source>
        <dbReference type="ARBA" id="ARBA00022964"/>
    </source>
</evidence>
<dbReference type="GO" id="GO:0008198">
    <property type="term" value="F:ferrous iron binding"/>
    <property type="evidence" value="ECO:0007669"/>
    <property type="project" value="TreeGrafter"/>
</dbReference>
<evidence type="ECO:0000256" key="1">
    <source>
        <dbReference type="ARBA" id="ARBA00001961"/>
    </source>
</evidence>
<evidence type="ECO:0000256" key="6">
    <source>
        <dbReference type="ARBA" id="ARBA00023004"/>
    </source>
</evidence>
<dbReference type="InterPro" id="IPR006620">
    <property type="entry name" value="Pro_4_hyd_alph"/>
</dbReference>
<organism evidence="8 9">
    <name type="scientific">Phragmitibacter flavus</name>
    <dbReference type="NCBI Taxonomy" id="2576071"/>
    <lineage>
        <taxon>Bacteria</taxon>
        <taxon>Pseudomonadati</taxon>
        <taxon>Verrucomicrobiota</taxon>
        <taxon>Verrucomicrobiia</taxon>
        <taxon>Verrucomicrobiales</taxon>
        <taxon>Verrucomicrobiaceae</taxon>
        <taxon>Phragmitibacter</taxon>
    </lineage>
</organism>
<sequence length="245" mass="27791">MQANLLLTVNQFWTCTRFPRLLKLFQCSPGSTAQGSHLLSTPSSPHHPFIVNSLEQRGWAVCPFYLDLQEGKLLSEESQTAWDAGAFRRAGVGRGTDLQVSEEVRRDHVMWLQNGETTAAQRAYLMLLESLRLAINQQLFLGLFDFEGHFAVYPEGGFYKAHLDRHRESGDRIVSVILYLNADWKPGDGGELKLWTKPADKDGAFELVEPRLGTLVCFMAGDHWHEVLPACKTRRSITGWFRIRS</sequence>
<accession>A0A5R8KIU4</accession>
<keyword evidence="6" id="KW-0408">Iron</keyword>
<dbReference type="AlphaFoldDB" id="A0A5R8KIU4"/>
<feature type="domain" description="Fe2OG dioxygenase" evidence="7">
    <location>
        <begin position="139"/>
        <end position="243"/>
    </location>
</feature>
<gene>
    <name evidence="8" type="ORF">FEM03_02510</name>
</gene>
<dbReference type="PROSITE" id="PS51471">
    <property type="entry name" value="FE2OG_OXY"/>
    <property type="match status" value="1"/>
</dbReference>
<keyword evidence="5" id="KW-0560">Oxidoreductase</keyword>
<keyword evidence="9" id="KW-1185">Reference proteome</keyword>
<evidence type="ECO:0000256" key="5">
    <source>
        <dbReference type="ARBA" id="ARBA00023002"/>
    </source>
</evidence>
<dbReference type="PANTHER" id="PTHR12907">
    <property type="entry name" value="EGL NINE HOMOLOG-RELATED"/>
    <property type="match status" value="1"/>
</dbReference>
<dbReference type="GO" id="GO:0031418">
    <property type="term" value="F:L-ascorbic acid binding"/>
    <property type="evidence" value="ECO:0007669"/>
    <property type="project" value="UniProtKB-KW"/>
</dbReference>
<dbReference type="EMBL" id="VAUV01000002">
    <property type="protein sequence ID" value="TLD72248.1"/>
    <property type="molecule type" value="Genomic_DNA"/>
</dbReference>
<evidence type="ECO:0000256" key="2">
    <source>
        <dbReference type="ARBA" id="ARBA00022723"/>
    </source>
</evidence>
<dbReference type="GO" id="GO:0071456">
    <property type="term" value="P:cellular response to hypoxia"/>
    <property type="evidence" value="ECO:0007669"/>
    <property type="project" value="TreeGrafter"/>
</dbReference>
<keyword evidence="2" id="KW-0479">Metal-binding</keyword>
<comment type="cofactor">
    <cofactor evidence="1">
        <name>L-ascorbate</name>
        <dbReference type="ChEBI" id="CHEBI:38290"/>
    </cofactor>
</comment>
<dbReference type="OrthoDB" id="9783171at2"/>
<keyword evidence="3" id="KW-0847">Vitamin C</keyword>